<dbReference type="AlphaFoldDB" id="A0A438DUT3"/>
<sequence>MGVVRGARQGSSWVLPSLVKETLIGWHGSFLGKNCKKSWPPYVYFRLFERKGTCKLLIMQNFWSKG</sequence>
<evidence type="ECO:0000313" key="1">
    <source>
        <dbReference type="EMBL" id="RVW39038.1"/>
    </source>
</evidence>
<proteinExistence type="predicted"/>
<gene>
    <name evidence="1" type="ORF">CK203_089157</name>
</gene>
<reference evidence="1 2" key="1">
    <citation type="journal article" date="2018" name="PLoS Genet.">
        <title>Population sequencing reveals clonal diversity and ancestral inbreeding in the grapevine cultivar Chardonnay.</title>
        <authorList>
            <person name="Roach M.J."/>
            <person name="Johnson D.L."/>
            <person name="Bohlmann J."/>
            <person name="van Vuuren H.J."/>
            <person name="Jones S.J."/>
            <person name="Pretorius I.S."/>
            <person name="Schmidt S.A."/>
            <person name="Borneman A.R."/>
        </authorList>
    </citation>
    <scope>NUCLEOTIDE SEQUENCE [LARGE SCALE GENOMIC DNA]</scope>
    <source>
        <strain evidence="2">cv. Chardonnay</strain>
        <tissue evidence="1">Leaf</tissue>
    </source>
</reference>
<dbReference type="EMBL" id="QGNW01001496">
    <property type="protein sequence ID" value="RVW39038.1"/>
    <property type="molecule type" value="Genomic_DNA"/>
</dbReference>
<organism evidence="1 2">
    <name type="scientific">Vitis vinifera</name>
    <name type="common">Grape</name>
    <dbReference type="NCBI Taxonomy" id="29760"/>
    <lineage>
        <taxon>Eukaryota</taxon>
        <taxon>Viridiplantae</taxon>
        <taxon>Streptophyta</taxon>
        <taxon>Embryophyta</taxon>
        <taxon>Tracheophyta</taxon>
        <taxon>Spermatophyta</taxon>
        <taxon>Magnoliopsida</taxon>
        <taxon>eudicotyledons</taxon>
        <taxon>Gunneridae</taxon>
        <taxon>Pentapetalae</taxon>
        <taxon>rosids</taxon>
        <taxon>Vitales</taxon>
        <taxon>Vitaceae</taxon>
        <taxon>Viteae</taxon>
        <taxon>Vitis</taxon>
    </lineage>
</organism>
<protein>
    <submittedName>
        <fullName evidence="1">Uncharacterized protein</fullName>
    </submittedName>
</protein>
<evidence type="ECO:0000313" key="2">
    <source>
        <dbReference type="Proteomes" id="UP000288805"/>
    </source>
</evidence>
<name>A0A438DUT3_VITVI</name>
<dbReference type="Proteomes" id="UP000288805">
    <property type="component" value="Unassembled WGS sequence"/>
</dbReference>
<comment type="caution">
    <text evidence="1">The sequence shown here is derived from an EMBL/GenBank/DDBJ whole genome shotgun (WGS) entry which is preliminary data.</text>
</comment>
<accession>A0A438DUT3</accession>